<dbReference type="InterPro" id="IPR011658">
    <property type="entry name" value="PA14_dom"/>
</dbReference>
<dbReference type="PANTHER" id="PTHR43751">
    <property type="entry name" value="SULFATASE"/>
    <property type="match status" value="1"/>
</dbReference>
<reference evidence="2 3" key="1">
    <citation type="submission" date="2018-06" db="EMBL/GenBank/DDBJ databases">
        <title>Genomic Encyclopedia of Archaeal and Bacterial Type Strains, Phase II (KMG-II): from individual species to whole genera.</title>
        <authorList>
            <person name="Goeker M."/>
        </authorList>
    </citation>
    <scope>NUCLEOTIDE SEQUENCE [LARGE SCALE GENOMIC DNA]</scope>
    <source>
        <strain evidence="2 3">DSM 23522</strain>
    </source>
</reference>
<name>A0A327QVT7_9FLAO</name>
<dbReference type="RefSeq" id="WP_211323014.1">
    <property type="nucleotide sequence ID" value="NZ_QLLN01000007.1"/>
</dbReference>
<dbReference type="PANTHER" id="PTHR43751:SF3">
    <property type="entry name" value="SULFATASE N-TERMINAL DOMAIN-CONTAINING PROTEIN"/>
    <property type="match status" value="1"/>
</dbReference>
<dbReference type="EMBL" id="QLLN01000007">
    <property type="protein sequence ID" value="RAJ08025.1"/>
    <property type="molecule type" value="Genomic_DNA"/>
</dbReference>
<dbReference type="Proteomes" id="UP000249696">
    <property type="component" value="Unassembled WGS sequence"/>
</dbReference>
<dbReference type="InterPro" id="IPR000917">
    <property type="entry name" value="Sulfatase_N"/>
</dbReference>
<evidence type="ECO:0000259" key="1">
    <source>
        <dbReference type="PROSITE" id="PS51820"/>
    </source>
</evidence>
<dbReference type="InterPro" id="IPR017850">
    <property type="entry name" value="Alkaline_phosphatase_core_sf"/>
</dbReference>
<accession>A0A327QVT7</accession>
<feature type="domain" description="PA14" evidence="1">
    <location>
        <begin position="561"/>
        <end position="699"/>
    </location>
</feature>
<comment type="caution">
    <text evidence="2">The sequence shown here is derived from an EMBL/GenBank/DDBJ whole genome shotgun (WGS) entry which is preliminary data.</text>
</comment>
<gene>
    <name evidence="2" type="ORF">LV92_03588</name>
</gene>
<dbReference type="SUPFAM" id="SSF53649">
    <property type="entry name" value="Alkaline phosphatase-like"/>
    <property type="match status" value="1"/>
</dbReference>
<keyword evidence="3" id="KW-1185">Reference proteome</keyword>
<dbReference type="InterPro" id="IPR037524">
    <property type="entry name" value="PA14/GLEYA"/>
</dbReference>
<dbReference type="SUPFAM" id="SSF56988">
    <property type="entry name" value="Anthrax protective antigen"/>
    <property type="match status" value="1"/>
</dbReference>
<protein>
    <submittedName>
        <fullName evidence="2">Arylsulfatase A-like enzyme</fullName>
    </submittedName>
</protein>
<dbReference type="Pfam" id="PF00884">
    <property type="entry name" value="Sulfatase"/>
    <property type="match status" value="1"/>
</dbReference>
<proteinExistence type="predicted"/>
<dbReference type="Pfam" id="PF07691">
    <property type="entry name" value="PA14"/>
    <property type="match status" value="1"/>
</dbReference>
<sequence length="705" mass="78228">MLHKTVTSKIIFALMLLVGINTLIAQRNAKAEVDKENIKPNIIFILTDDLGYGDLGVLFQNMRAKEKGAAHPREYTPNLDQMAEVGALLTQHYSAAPVCAPSRASLLLGQSQGHANIRDNQFDKALANNHTLGSVLQTAGYTTAAIGKWGLQGKGGKAPNWTAHPLNRGFDYYLGYIRHGDGHEHYPKEGIYRGRKEVYENRTNIADDLDKCYTTDLFTAAAKKWIVDFKKGNDGDKPFFMYLAYDTPHAVLELPTQAYPAGGGLNGGLQWLGEPGKMINTASGEVDSWMHPDYANATYDDDDDPATAQLAWPEVYKRYATDTRRIDDAVGDILQLLKDLKIDENTMVVFTSDNGPSKESYLANEPIDPTFFKSFGPFDGIKRDCLEGGVRMPTLALWPGHIPAGKQIETPSISYDWMPTFTQMARLPAPAISDGVSLLPSLLGKGIQPESNIYIEYFQPGKTPNYADFIPEHQGRARNQMQMVRLENYVGLRYDIKSHNDPFEIYDVLKDPQQTQNLAKDPKLASLQQKMKDKVLGSRIPNSTALRPYDDVPVPAVAEGVMKNGISWKSFKGDFPWVPEVAALTHYETGEVDQLNGGVNGVDSAGAMFFEGYIRIPLDGDYTFYVSANSGAFLRIHDAAVVDADYEYFQNSPKSGSIKLKAGLHPFRVYYKSPQKGKPSLELEWSGPGLERETIPTGVFFLPKK</sequence>
<dbReference type="PROSITE" id="PS51820">
    <property type="entry name" value="PA14"/>
    <property type="match status" value="1"/>
</dbReference>
<dbReference type="AlphaFoldDB" id="A0A327QVT7"/>
<dbReference type="CDD" id="cd16145">
    <property type="entry name" value="ARS_like"/>
    <property type="match status" value="1"/>
</dbReference>
<evidence type="ECO:0000313" key="2">
    <source>
        <dbReference type="EMBL" id="RAJ08025.1"/>
    </source>
</evidence>
<dbReference type="SMART" id="SM00758">
    <property type="entry name" value="PA14"/>
    <property type="match status" value="1"/>
</dbReference>
<dbReference type="Gene3D" id="3.40.720.10">
    <property type="entry name" value="Alkaline Phosphatase, subunit A"/>
    <property type="match status" value="1"/>
</dbReference>
<dbReference type="Gene3D" id="3.90.182.10">
    <property type="entry name" value="Toxin - Anthrax Protective Antigen,domain 1"/>
    <property type="match status" value="1"/>
</dbReference>
<organism evidence="2 3">
    <name type="scientific">Arenibacter echinorum</name>
    <dbReference type="NCBI Taxonomy" id="440515"/>
    <lineage>
        <taxon>Bacteria</taxon>
        <taxon>Pseudomonadati</taxon>
        <taxon>Bacteroidota</taxon>
        <taxon>Flavobacteriia</taxon>
        <taxon>Flavobacteriales</taxon>
        <taxon>Flavobacteriaceae</taxon>
        <taxon>Arenibacter</taxon>
    </lineage>
</organism>
<dbReference type="InterPro" id="IPR052701">
    <property type="entry name" value="GAG_Ulvan_Degrading_Sulfatases"/>
</dbReference>
<evidence type="ECO:0000313" key="3">
    <source>
        <dbReference type="Proteomes" id="UP000249696"/>
    </source>
</evidence>